<name>A0AA88I1V5_ARTSF</name>
<dbReference type="AlphaFoldDB" id="A0AA88I1V5"/>
<comment type="caution">
    <text evidence="3">The sequence shown here is derived from an EMBL/GenBank/DDBJ whole genome shotgun (WGS) entry which is preliminary data.</text>
</comment>
<evidence type="ECO:0000313" key="3">
    <source>
        <dbReference type="EMBL" id="KAK2713737.1"/>
    </source>
</evidence>
<evidence type="ECO:0000256" key="1">
    <source>
        <dbReference type="ARBA" id="ARBA00012493"/>
    </source>
</evidence>
<dbReference type="InterPro" id="IPR041588">
    <property type="entry name" value="Integrase_H2C2"/>
</dbReference>
<dbReference type="InterPro" id="IPR050951">
    <property type="entry name" value="Retrovirus_Pol_polyprotein"/>
</dbReference>
<evidence type="ECO:0000259" key="2">
    <source>
        <dbReference type="Pfam" id="PF17921"/>
    </source>
</evidence>
<gene>
    <name evidence="3" type="ORF">QYM36_009574</name>
</gene>
<accession>A0AA88I1V5</accession>
<organism evidence="3 4">
    <name type="scientific">Artemia franciscana</name>
    <name type="common">Brine shrimp</name>
    <name type="synonym">Artemia sanfranciscana</name>
    <dbReference type="NCBI Taxonomy" id="6661"/>
    <lineage>
        <taxon>Eukaryota</taxon>
        <taxon>Metazoa</taxon>
        <taxon>Ecdysozoa</taxon>
        <taxon>Arthropoda</taxon>
        <taxon>Crustacea</taxon>
        <taxon>Branchiopoda</taxon>
        <taxon>Anostraca</taxon>
        <taxon>Artemiidae</taxon>
        <taxon>Artemia</taxon>
    </lineage>
</organism>
<protein>
    <recommendedName>
        <fullName evidence="1">RNA-directed DNA polymerase</fullName>
        <ecNumber evidence="1">2.7.7.49</ecNumber>
    </recommendedName>
</protein>
<dbReference type="Gene3D" id="1.10.340.70">
    <property type="match status" value="1"/>
</dbReference>
<dbReference type="Pfam" id="PF17921">
    <property type="entry name" value="Integrase_H2C2"/>
    <property type="match status" value="1"/>
</dbReference>
<dbReference type="PANTHER" id="PTHR37984">
    <property type="entry name" value="PROTEIN CBG26694"/>
    <property type="match status" value="1"/>
</dbReference>
<dbReference type="Proteomes" id="UP001187531">
    <property type="component" value="Unassembled WGS sequence"/>
</dbReference>
<dbReference type="PANTHER" id="PTHR37984:SF5">
    <property type="entry name" value="PROTEIN NYNRIN-LIKE"/>
    <property type="match status" value="1"/>
</dbReference>
<sequence>MDLLQKFINSPKQMRYLRNSLCSRCDKGPQKPSDCCFRNVDCHKYQEKGYIAAACRSKPDSVAIKEKPGCKNYVINKLHQGNPGMVRVKFLARMRVWWPNIDDDIEKKVKSFSLCQLQ</sequence>
<dbReference type="EMBL" id="JAVRJZ010000014">
    <property type="protein sequence ID" value="KAK2713737.1"/>
    <property type="molecule type" value="Genomic_DNA"/>
</dbReference>
<evidence type="ECO:0000313" key="4">
    <source>
        <dbReference type="Proteomes" id="UP001187531"/>
    </source>
</evidence>
<feature type="domain" description="Integrase zinc-binding" evidence="2">
    <location>
        <begin position="71"/>
        <end position="117"/>
    </location>
</feature>
<reference evidence="3" key="1">
    <citation type="submission" date="2023-07" db="EMBL/GenBank/DDBJ databases">
        <title>Chromosome-level genome assembly of Artemia franciscana.</title>
        <authorList>
            <person name="Jo E."/>
        </authorList>
    </citation>
    <scope>NUCLEOTIDE SEQUENCE</scope>
    <source>
        <tissue evidence="3">Whole body</tissue>
    </source>
</reference>
<proteinExistence type="predicted"/>
<dbReference type="EC" id="2.7.7.49" evidence="1"/>
<dbReference type="GO" id="GO:0003964">
    <property type="term" value="F:RNA-directed DNA polymerase activity"/>
    <property type="evidence" value="ECO:0007669"/>
    <property type="project" value="UniProtKB-EC"/>
</dbReference>
<keyword evidence="4" id="KW-1185">Reference proteome</keyword>